<reference evidence="2 3" key="2">
    <citation type="submission" date="2009-02" db="EMBL/GenBank/DDBJ databases">
        <title>Draft genome sequence of Blautia hydrogenotrophica DSM 10507 (Ruminococcus hydrogenotrophicus DSM 10507).</title>
        <authorList>
            <person name="Sudarsanam P."/>
            <person name="Ley R."/>
            <person name="Guruge J."/>
            <person name="Turnbaugh P.J."/>
            <person name="Mahowald M."/>
            <person name="Liep D."/>
            <person name="Gordon J."/>
        </authorList>
    </citation>
    <scope>NUCLEOTIDE SEQUENCE [LARGE SCALE GENOMIC DNA]</scope>
    <source>
        <strain evidence="3">DSM 10507 / JCM 14656 / S5a33</strain>
    </source>
</reference>
<evidence type="ECO:0000256" key="1">
    <source>
        <dbReference type="SAM" id="Phobius"/>
    </source>
</evidence>
<dbReference type="PATRIC" id="fig|476272.21.peg.2529"/>
<dbReference type="AlphaFoldDB" id="C0CK12"/>
<comment type="caution">
    <text evidence="2">The sequence shown here is derived from an EMBL/GenBank/DDBJ whole genome shotgun (WGS) entry which is preliminary data.</text>
</comment>
<keyword evidence="1" id="KW-0812">Transmembrane</keyword>
<protein>
    <submittedName>
        <fullName evidence="2">Uncharacterized protein</fullName>
    </submittedName>
</protein>
<keyword evidence="1" id="KW-1133">Transmembrane helix</keyword>
<dbReference type="HOGENOM" id="CLU_1516839_0_0_9"/>
<dbReference type="Pfam" id="PF20197">
    <property type="entry name" value="DUF6560"/>
    <property type="match status" value="1"/>
</dbReference>
<organism evidence="2 3">
    <name type="scientific">Blautia hydrogenotrophica (strain DSM 10507 / JCM 14656 / S5a33)</name>
    <name type="common">Ruminococcus hydrogenotrophicus</name>
    <dbReference type="NCBI Taxonomy" id="476272"/>
    <lineage>
        <taxon>Bacteria</taxon>
        <taxon>Bacillati</taxon>
        <taxon>Bacillota</taxon>
        <taxon>Clostridia</taxon>
        <taxon>Lachnospirales</taxon>
        <taxon>Lachnospiraceae</taxon>
        <taxon>Blautia</taxon>
    </lineage>
</organism>
<dbReference type="EMBL" id="ACBZ01000055">
    <property type="protein sequence ID" value="EEG49888.1"/>
    <property type="molecule type" value="Genomic_DNA"/>
</dbReference>
<accession>C0CK12</accession>
<feature type="transmembrane region" description="Helical" evidence="1">
    <location>
        <begin position="44"/>
        <end position="67"/>
    </location>
</feature>
<name>C0CK12_BLAHS</name>
<proteinExistence type="predicted"/>
<sequence>MDIKYIVGVIIAYFVLFVLDLMRKRSHKQTRSLKRFTIRTILDIAYLGTFCAAVVVVLLIICTINNPEFWEDWNIWGTVVFGAFFFVVFIMMLAPIKGFWDIIVDHDDITVVHFWIFKWHWKISSISHCELKLGGANVYVKGRRRKAFFVDGMTDHYSNFIKRMEKEQVPLEYKLRNKQ</sequence>
<evidence type="ECO:0000313" key="2">
    <source>
        <dbReference type="EMBL" id="EEG49888.1"/>
    </source>
</evidence>
<reference evidence="2 3" key="1">
    <citation type="submission" date="2009-01" db="EMBL/GenBank/DDBJ databases">
        <authorList>
            <person name="Fulton L."/>
            <person name="Clifton S."/>
            <person name="Fulton B."/>
            <person name="Xu J."/>
            <person name="Minx P."/>
            <person name="Pepin K.H."/>
            <person name="Johnson M."/>
            <person name="Bhonagiri V."/>
            <person name="Nash W.E."/>
            <person name="Mardis E.R."/>
            <person name="Wilson R.K."/>
        </authorList>
    </citation>
    <scope>NUCLEOTIDE SEQUENCE [LARGE SCALE GENOMIC DNA]</scope>
    <source>
        <strain evidence="3">DSM 10507 / JCM 14656 / S5a33</strain>
    </source>
</reference>
<feature type="transmembrane region" description="Helical" evidence="1">
    <location>
        <begin position="6"/>
        <end position="23"/>
    </location>
</feature>
<dbReference type="eggNOG" id="ENOG502Z9PX">
    <property type="taxonomic scope" value="Bacteria"/>
</dbReference>
<dbReference type="InterPro" id="IPR046690">
    <property type="entry name" value="DUF6560"/>
</dbReference>
<gene>
    <name evidence="2" type="ORF">RUMHYD_01182</name>
</gene>
<keyword evidence="1" id="KW-0472">Membrane</keyword>
<evidence type="ECO:0000313" key="3">
    <source>
        <dbReference type="Proteomes" id="UP000003100"/>
    </source>
</evidence>
<dbReference type="RefSeq" id="WP_005947086.1">
    <property type="nucleotide sequence ID" value="NZ_CP136423.1"/>
</dbReference>
<dbReference type="GeneID" id="86820449"/>
<keyword evidence="3" id="KW-1185">Reference proteome</keyword>
<feature type="transmembrane region" description="Helical" evidence="1">
    <location>
        <begin position="73"/>
        <end position="94"/>
    </location>
</feature>
<dbReference type="Proteomes" id="UP000003100">
    <property type="component" value="Unassembled WGS sequence"/>
</dbReference>